<dbReference type="AlphaFoldDB" id="A0AAX4P269"/>
<proteinExistence type="predicted"/>
<protein>
    <submittedName>
        <fullName evidence="4">FoP_duplication domain-containing protein</fullName>
    </submittedName>
</protein>
<evidence type="ECO:0000313" key="4">
    <source>
        <dbReference type="EMBL" id="WZN60009.1"/>
    </source>
</evidence>
<dbReference type="EMBL" id="CP151502">
    <property type="protein sequence ID" value="WZN60009.1"/>
    <property type="molecule type" value="Genomic_DNA"/>
</dbReference>
<dbReference type="Pfam" id="PF13865">
    <property type="entry name" value="FoP_duplication"/>
    <property type="match status" value="1"/>
</dbReference>
<dbReference type="SMART" id="SM01218">
    <property type="entry name" value="FoP_duplication"/>
    <property type="match status" value="1"/>
</dbReference>
<dbReference type="Proteomes" id="UP001472866">
    <property type="component" value="Chromosome 02"/>
</dbReference>
<feature type="domain" description="Chromatin target of PRMT1 protein C-terminal" evidence="3">
    <location>
        <begin position="2"/>
        <end position="81"/>
    </location>
</feature>
<evidence type="ECO:0000313" key="5">
    <source>
        <dbReference type="Proteomes" id="UP001472866"/>
    </source>
</evidence>
<feature type="compositionally biased region" description="Basic and acidic residues" evidence="2">
    <location>
        <begin position="56"/>
        <end position="83"/>
    </location>
</feature>
<reference evidence="4 5" key="1">
    <citation type="submission" date="2024-03" db="EMBL/GenBank/DDBJ databases">
        <title>Complete genome sequence of the green alga Chloropicon roscoffensis RCC1871.</title>
        <authorList>
            <person name="Lemieux C."/>
            <person name="Pombert J.-F."/>
            <person name="Otis C."/>
            <person name="Turmel M."/>
        </authorList>
    </citation>
    <scope>NUCLEOTIDE SEQUENCE [LARGE SCALE GENOMIC DNA]</scope>
    <source>
        <strain evidence="4 5">RCC1871</strain>
    </source>
</reference>
<dbReference type="GO" id="GO:0003723">
    <property type="term" value="F:RNA binding"/>
    <property type="evidence" value="ECO:0007669"/>
    <property type="project" value="UniProtKB-KW"/>
</dbReference>
<evidence type="ECO:0000256" key="2">
    <source>
        <dbReference type="SAM" id="MobiDB-lite"/>
    </source>
</evidence>
<feature type="compositionally biased region" description="Gly residues" evidence="2">
    <location>
        <begin position="1"/>
        <end position="17"/>
    </location>
</feature>
<name>A0AAX4P269_9CHLO</name>
<feature type="compositionally biased region" description="Basic residues" evidence="2">
    <location>
        <begin position="18"/>
        <end position="34"/>
    </location>
</feature>
<feature type="compositionally biased region" description="Basic and acidic residues" evidence="2">
    <location>
        <begin position="35"/>
        <end position="48"/>
    </location>
</feature>
<evidence type="ECO:0000259" key="3">
    <source>
        <dbReference type="SMART" id="SM01218"/>
    </source>
</evidence>
<organism evidence="4 5">
    <name type="scientific">Chloropicon roscoffensis</name>
    <dbReference type="NCBI Taxonomy" id="1461544"/>
    <lineage>
        <taxon>Eukaryota</taxon>
        <taxon>Viridiplantae</taxon>
        <taxon>Chlorophyta</taxon>
        <taxon>Chloropicophyceae</taxon>
        <taxon>Chloropicales</taxon>
        <taxon>Chloropicaceae</taxon>
        <taxon>Chloropicon</taxon>
    </lineage>
</organism>
<feature type="region of interest" description="Disordered" evidence="2">
    <location>
        <begin position="1"/>
        <end position="99"/>
    </location>
</feature>
<dbReference type="InterPro" id="IPR025715">
    <property type="entry name" value="FoP_C"/>
</dbReference>
<keyword evidence="1" id="KW-0694">RNA-binding</keyword>
<accession>A0AAX4P269</accession>
<keyword evidence="5" id="KW-1185">Reference proteome</keyword>
<sequence>MAKGGKTGGKNLGAGGKVGKKSRGKGGGRTRGPKGARDKPRKLDKASLDDDLDSYMMRDRKVGTTKLNEDLDDYFKNAKKKAEEEEVKEAPAAAEEKAK</sequence>
<gene>
    <name evidence="4" type="ORF">HKI87_02g15370</name>
</gene>
<evidence type="ECO:0000256" key="1">
    <source>
        <dbReference type="ARBA" id="ARBA00022884"/>
    </source>
</evidence>